<evidence type="ECO:0000313" key="3">
    <source>
        <dbReference type="EMBL" id="PTQ75090.1"/>
    </source>
</evidence>
<dbReference type="PANTHER" id="PTHR43777">
    <property type="entry name" value="MOLYBDENUM COFACTOR CYTIDYLYLTRANSFERASE"/>
    <property type="match status" value="1"/>
</dbReference>
<dbReference type="InterPro" id="IPR029044">
    <property type="entry name" value="Nucleotide-diphossugar_trans"/>
</dbReference>
<keyword evidence="3" id="KW-0808">Transferase</keyword>
<dbReference type="AlphaFoldDB" id="A0A2T5HU26"/>
<accession>A0A2T5HU26</accession>
<keyword evidence="4" id="KW-1185">Reference proteome</keyword>
<feature type="domain" description="MobA-like NTP transferase" evidence="2">
    <location>
        <begin position="7"/>
        <end position="170"/>
    </location>
</feature>
<dbReference type="PANTHER" id="PTHR43777:SF1">
    <property type="entry name" value="MOLYBDENUM COFACTOR CYTIDYLYLTRANSFERASE"/>
    <property type="match status" value="1"/>
</dbReference>
<dbReference type="Proteomes" id="UP000244077">
    <property type="component" value="Unassembled WGS sequence"/>
</dbReference>
<organism evidence="3 4">
    <name type="scientific">Celeribacter persicus</name>
    <dbReference type="NCBI Taxonomy" id="1651082"/>
    <lineage>
        <taxon>Bacteria</taxon>
        <taxon>Pseudomonadati</taxon>
        <taxon>Pseudomonadota</taxon>
        <taxon>Alphaproteobacteria</taxon>
        <taxon>Rhodobacterales</taxon>
        <taxon>Roseobacteraceae</taxon>
        <taxon>Celeribacter</taxon>
    </lineage>
</organism>
<dbReference type="EMBL" id="QAOH01000002">
    <property type="protein sequence ID" value="PTQ75090.1"/>
    <property type="molecule type" value="Genomic_DNA"/>
</dbReference>
<evidence type="ECO:0000313" key="4">
    <source>
        <dbReference type="Proteomes" id="UP000244077"/>
    </source>
</evidence>
<dbReference type="Gene3D" id="3.90.550.10">
    <property type="entry name" value="Spore Coat Polysaccharide Biosynthesis Protein SpsA, Chain A"/>
    <property type="match status" value="1"/>
</dbReference>
<keyword evidence="3" id="KW-0548">Nucleotidyltransferase</keyword>
<evidence type="ECO:0000259" key="2">
    <source>
        <dbReference type="Pfam" id="PF12804"/>
    </source>
</evidence>
<dbReference type="Pfam" id="PF12804">
    <property type="entry name" value="NTP_transf_3"/>
    <property type="match status" value="1"/>
</dbReference>
<keyword evidence="1" id="KW-0460">Magnesium</keyword>
<proteinExistence type="predicted"/>
<comment type="caution">
    <text evidence="3">The sequence shown here is derived from an EMBL/GenBank/DDBJ whole genome shotgun (WGS) entry which is preliminary data.</text>
</comment>
<dbReference type="SUPFAM" id="SSF53448">
    <property type="entry name" value="Nucleotide-diphospho-sugar transferases"/>
    <property type="match status" value="1"/>
</dbReference>
<evidence type="ECO:0000256" key="1">
    <source>
        <dbReference type="ARBA" id="ARBA00022842"/>
    </source>
</evidence>
<sequence>MKLLVGICAAGQSRRMGFDKLSTPPSLHSPDTLLRRAVSAAHGHPFIVALPSENHPYHRARRDLLRSHDPFLVAGDTEADLSDTFKALARYALEREVDGLAILMADMPFITASHLETLVNLFETFGESRIVRAQCQSGGEGYPVIFPAIILPEFEDLSGDEGMQSLLQRHGVKRMEMPSEAPCLHVNTPEDWRQM</sequence>
<name>A0A2T5HU26_9RHOB</name>
<dbReference type="RefSeq" id="WP_170109178.1">
    <property type="nucleotide sequence ID" value="NZ_QAOH01000002.1"/>
</dbReference>
<dbReference type="GO" id="GO:0016779">
    <property type="term" value="F:nucleotidyltransferase activity"/>
    <property type="evidence" value="ECO:0007669"/>
    <property type="project" value="UniProtKB-KW"/>
</dbReference>
<protein>
    <submittedName>
        <fullName evidence="3">CTP:molybdopterin cytidylyltransferase MocA</fullName>
    </submittedName>
</protein>
<gene>
    <name evidence="3" type="ORF">C8N42_1025</name>
</gene>
<dbReference type="InterPro" id="IPR025877">
    <property type="entry name" value="MobA-like_NTP_Trfase"/>
</dbReference>
<reference evidence="3 4" key="1">
    <citation type="submission" date="2018-04" db="EMBL/GenBank/DDBJ databases">
        <title>Genomic Encyclopedia of Archaeal and Bacterial Type Strains, Phase II (KMG-II): from individual species to whole genera.</title>
        <authorList>
            <person name="Goeker M."/>
        </authorList>
    </citation>
    <scope>NUCLEOTIDE SEQUENCE [LARGE SCALE GENOMIC DNA]</scope>
    <source>
        <strain evidence="3 4">DSM 100434</strain>
    </source>
</reference>